<evidence type="ECO:0000256" key="6">
    <source>
        <dbReference type="PIRNR" id="PIRNR006250"/>
    </source>
</evidence>
<dbReference type="PANTHER" id="PTHR32179:SF3">
    <property type="entry name" value="NICOTINATE-NUCLEOTIDE PYROPHOSPHORYLASE [CARBOXYLATING]"/>
    <property type="match status" value="1"/>
</dbReference>
<evidence type="ECO:0000259" key="7">
    <source>
        <dbReference type="Pfam" id="PF01729"/>
    </source>
</evidence>
<dbReference type="InterPro" id="IPR002638">
    <property type="entry name" value="Quinolinate_PRibosylTrfase_C"/>
</dbReference>
<dbReference type="AlphaFoldDB" id="A0A7J4IWA0"/>
<dbReference type="PANTHER" id="PTHR32179">
    <property type="entry name" value="NICOTINATE-NUCLEOTIDE PYROPHOSPHORYLASE [CARBOXYLATING]"/>
    <property type="match status" value="1"/>
</dbReference>
<evidence type="ECO:0000256" key="1">
    <source>
        <dbReference type="ARBA" id="ARBA00004893"/>
    </source>
</evidence>
<keyword evidence="4 6" id="KW-0328">Glycosyltransferase</keyword>
<dbReference type="InterPro" id="IPR036068">
    <property type="entry name" value="Nicotinate_pribotase-like_C"/>
</dbReference>
<comment type="pathway">
    <text evidence="1 6">Cofactor biosynthesis; NAD(+) biosynthesis; nicotinate D-ribonucleotide from quinolinate: step 1/1.</text>
</comment>
<comment type="caution">
    <text evidence="9">The sequence shown here is derived from an EMBL/GenBank/DDBJ whole genome shotgun (WGS) entry which is preliminary data.</text>
</comment>
<dbReference type="InterPro" id="IPR027277">
    <property type="entry name" value="NadC/ModD"/>
</dbReference>
<dbReference type="SUPFAM" id="SSF51690">
    <property type="entry name" value="Nicotinate/Quinolinate PRTase C-terminal domain-like"/>
    <property type="match status" value="1"/>
</dbReference>
<dbReference type="PIRSF" id="PIRSF006250">
    <property type="entry name" value="NadC_ModD"/>
    <property type="match status" value="1"/>
</dbReference>
<dbReference type="EMBL" id="DUGC01000008">
    <property type="protein sequence ID" value="HIH09120.1"/>
    <property type="molecule type" value="Genomic_DNA"/>
</dbReference>
<evidence type="ECO:0000256" key="3">
    <source>
        <dbReference type="ARBA" id="ARBA00022642"/>
    </source>
</evidence>
<name>A0A7J4IWA0_9ARCH</name>
<dbReference type="FunFam" id="3.20.20.70:FF:000030">
    <property type="entry name" value="Nicotinate-nucleotide pyrophosphorylase, carboxylating"/>
    <property type="match status" value="1"/>
</dbReference>
<gene>
    <name evidence="9" type="primary">nadC</name>
    <name evidence="9" type="ORF">HA254_00450</name>
</gene>
<dbReference type="Gene3D" id="3.90.1170.20">
    <property type="entry name" value="Quinolinate phosphoribosyl transferase, N-terminal domain"/>
    <property type="match status" value="1"/>
</dbReference>
<evidence type="ECO:0000259" key="8">
    <source>
        <dbReference type="Pfam" id="PF02749"/>
    </source>
</evidence>
<dbReference type="InterPro" id="IPR004393">
    <property type="entry name" value="NadC"/>
</dbReference>
<dbReference type="UniPathway" id="UPA00253">
    <property type="reaction ID" value="UER00331"/>
</dbReference>
<evidence type="ECO:0000313" key="10">
    <source>
        <dbReference type="Proteomes" id="UP000565078"/>
    </source>
</evidence>
<dbReference type="SUPFAM" id="SSF54675">
    <property type="entry name" value="Nicotinate/Quinolinate PRTase N-terminal domain-like"/>
    <property type="match status" value="1"/>
</dbReference>
<dbReference type="Gene3D" id="3.20.20.70">
    <property type="entry name" value="Aldolase class I"/>
    <property type="match status" value="1"/>
</dbReference>
<dbReference type="GO" id="GO:0009435">
    <property type="term" value="P:NAD+ biosynthetic process"/>
    <property type="evidence" value="ECO:0007669"/>
    <property type="project" value="UniProtKB-UniPathway"/>
</dbReference>
<evidence type="ECO:0000256" key="2">
    <source>
        <dbReference type="ARBA" id="ARBA00009400"/>
    </source>
</evidence>
<dbReference type="GO" id="GO:0005737">
    <property type="term" value="C:cytoplasm"/>
    <property type="evidence" value="ECO:0007669"/>
    <property type="project" value="TreeGrafter"/>
</dbReference>
<dbReference type="InterPro" id="IPR022412">
    <property type="entry name" value="Quinolinate_PRibosylTrfase_N"/>
</dbReference>
<sequence length="272" mass="30156">MIPPDVKGQLVRYFEEDLGRGDITARITPRKTCTATITANEKCTIAGIEEIGFLLGHFGLKVKRLAKDGKEIRPKTAVMQIYGDNRKILSLERVCLNILGRMSGVATLCTRAKRRIGKSAVMLAVTRKTAPGFQLLDKKAAQVAGLWTHRKDLSEMILLKDNHLKFFPTALDAAKAAARTGKKFEIEAENEWQAISAALEKPDILMLDNFSPKRARKAVAYLRKLGFNGKIELSGGITIANLNNYTKIGADIISMGELTRKAHILDFYLDVE</sequence>
<dbReference type="Proteomes" id="UP000565078">
    <property type="component" value="Unassembled WGS sequence"/>
</dbReference>
<dbReference type="GO" id="GO:0004514">
    <property type="term" value="F:nicotinate-nucleotide diphosphorylase (carboxylating) activity"/>
    <property type="evidence" value="ECO:0007669"/>
    <property type="project" value="UniProtKB-EC"/>
</dbReference>
<comment type="catalytic activity">
    <reaction evidence="6">
        <text>nicotinate beta-D-ribonucleotide + CO2 + diphosphate = quinolinate + 5-phospho-alpha-D-ribose 1-diphosphate + 2 H(+)</text>
        <dbReference type="Rhea" id="RHEA:12733"/>
        <dbReference type="ChEBI" id="CHEBI:15378"/>
        <dbReference type="ChEBI" id="CHEBI:16526"/>
        <dbReference type="ChEBI" id="CHEBI:29959"/>
        <dbReference type="ChEBI" id="CHEBI:33019"/>
        <dbReference type="ChEBI" id="CHEBI:57502"/>
        <dbReference type="ChEBI" id="CHEBI:58017"/>
        <dbReference type="EC" id="2.4.2.19"/>
    </reaction>
</comment>
<protein>
    <recommendedName>
        <fullName evidence="6">Nicotinate-nucleotide pyrophosphorylase [carboxylating]</fullName>
        <ecNumber evidence="6">2.4.2.19</ecNumber>
    </recommendedName>
    <alternativeName>
        <fullName evidence="6">Quinolinate phosphoribosyltransferase [decarboxylating]</fullName>
    </alternativeName>
</protein>
<evidence type="ECO:0000313" key="9">
    <source>
        <dbReference type="EMBL" id="HIH09120.1"/>
    </source>
</evidence>
<feature type="domain" description="Quinolinate phosphoribosyl transferase C-terminal" evidence="7">
    <location>
        <begin position="105"/>
        <end position="270"/>
    </location>
</feature>
<comment type="similarity">
    <text evidence="2 6">Belongs to the NadC/ModD family.</text>
</comment>
<dbReference type="GO" id="GO:0034213">
    <property type="term" value="P:quinolinate catabolic process"/>
    <property type="evidence" value="ECO:0007669"/>
    <property type="project" value="TreeGrafter"/>
</dbReference>
<dbReference type="EC" id="2.4.2.19" evidence="6"/>
<evidence type="ECO:0000256" key="4">
    <source>
        <dbReference type="ARBA" id="ARBA00022676"/>
    </source>
</evidence>
<accession>A0A7J4IWA0</accession>
<keyword evidence="3 6" id="KW-0662">Pyridine nucleotide biosynthesis</keyword>
<organism evidence="9 10">
    <name type="scientific">Candidatus Iainarchaeum sp</name>
    <dbReference type="NCBI Taxonomy" id="3101447"/>
    <lineage>
        <taxon>Archaea</taxon>
        <taxon>Candidatus Iainarchaeota</taxon>
        <taxon>Candidatus Iainarchaeia</taxon>
        <taxon>Candidatus Iainarchaeales</taxon>
        <taxon>Candidatus Iainarchaeaceae</taxon>
        <taxon>Candidatus Iainarchaeum</taxon>
    </lineage>
</organism>
<dbReference type="Pfam" id="PF01729">
    <property type="entry name" value="QRPTase_C"/>
    <property type="match status" value="1"/>
</dbReference>
<proteinExistence type="inferred from homology"/>
<dbReference type="InterPro" id="IPR037128">
    <property type="entry name" value="Quinolinate_PRibosylTase_N_sf"/>
</dbReference>
<reference evidence="10" key="1">
    <citation type="journal article" date="2020" name="bioRxiv">
        <title>A rank-normalized archaeal taxonomy based on genome phylogeny resolves widespread incomplete and uneven classifications.</title>
        <authorList>
            <person name="Rinke C."/>
            <person name="Chuvochina M."/>
            <person name="Mussig A.J."/>
            <person name="Chaumeil P.-A."/>
            <person name="Waite D.W."/>
            <person name="Whitman W.B."/>
            <person name="Parks D.H."/>
            <person name="Hugenholtz P."/>
        </authorList>
    </citation>
    <scope>NUCLEOTIDE SEQUENCE [LARGE SCALE GENOMIC DNA]</scope>
</reference>
<feature type="domain" description="Quinolinate phosphoribosyl transferase N-terminal" evidence="8">
    <location>
        <begin position="22"/>
        <end position="103"/>
    </location>
</feature>
<evidence type="ECO:0000256" key="5">
    <source>
        <dbReference type="ARBA" id="ARBA00022679"/>
    </source>
</evidence>
<dbReference type="CDD" id="cd01568">
    <property type="entry name" value="QPRTase_NadC"/>
    <property type="match status" value="1"/>
</dbReference>
<comment type="subunit">
    <text evidence="6">Hexamer formed by 3 homodimers.</text>
</comment>
<dbReference type="NCBIfam" id="TIGR00078">
    <property type="entry name" value="nadC"/>
    <property type="match status" value="1"/>
</dbReference>
<dbReference type="Pfam" id="PF02749">
    <property type="entry name" value="QRPTase_N"/>
    <property type="match status" value="1"/>
</dbReference>
<comment type="function">
    <text evidence="6">Involved in the catabolism of quinolinic acid (QA).</text>
</comment>
<keyword evidence="5 6" id="KW-0808">Transferase</keyword>
<dbReference type="InterPro" id="IPR013785">
    <property type="entry name" value="Aldolase_TIM"/>
</dbReference>